<evidence type="ECO:0000313" key="2">
    <source>
        <dbReference type="EMBL" id="PSJ38297.1"/>
    </source>
</evidence>
<dbReference type="PANTHER" id="PTHR35010:SF4">
    <property type="entry name" value="BLL5781 PROTEIN"/>
    <property type="match status" value="1"/>
</dbReference>
<dbReference type="AlphaFoldDB" id="A0A2P7QK03"/>
<evidence type="ECO:0000313" key="3">
    <source>
        <dbReference type="Proteomes" id="UP000241167"/>
    </source>
</evidence>
<evidence type="ECO:0000259" key="1">
    <source>
        <dbReference type="PROSITE" id="PS50943"/>
    </source>
</evidence>
<dbReference type="PROSITE" id="PS50943">
    <property type="entry name" value="HTH_CROC1"/>
    <property type="match status" value="1"/>
</dbReference>
<dbReference type="CDD" id="cd00093">
    <property type="entry name" value="HTH_XRE"/>
    <property type="match status" value="1"/>
</dbReference>
<dbReference type="InterPro" id="IPR010982">
    <property type="entry name" value="Lambda_DNA-bd_dom_sf"/>
</dbReference>
<dbReference type="PANTHER" id="PTHR35010">
    <property type="entry name" value="BLL4672 PROTEIN-RELATED"/>
    <property type="match status" value="1"/>
</dbReference>
<dbReference type="EMBL" id="PXYI01000006">
    <property type="protein sequence ID" value="PSJ38297.1"/>
    <property type="molecule type" value="Genomic_DNA"/>
</dbReference>
<gene>
    <name evidence="2" type="ORF">C7I55_17730</name>
</gene>
<dbReference type="InterPro" id="IPR041413">
    <property type="entry name" value="MLTR_LBD"/>
</dbReference>
<sequence length="267" mass="28992">MDPTVRPRERLKPVGEQLRAWRQLRRLSQMDLALDAGISTRHLSFLETGRSKPSREMLALLAEQLDVPLRERNLLLLAGGYAPAYAERPLDHPDLAAARRAVERVLDAHDPFPALAVDRAWTLVAANRAAAALMAGAASELLAAPANVLRLSLHPQGLAPAIRNLGAWKAHLLERLRRQSAASGDPRLLALLEELSGYDAPPADASEPDDSAGLYVPLRLATPAGELNFFSTTTVFGTPLDVTLSELAIEAFFPADEATAERLRQAK</sequence>
<reference evidence="2 3" key="1">
    <citation type="submission" date="2018-03" db="EMBL/GenBank/DDBJ databases">
        <title>The draft genome of Sphingosinicella sp. GL-C-18.</title>
        <authorList>
            <person name="Liu L."/>
            <person name="Li L."/>
            <person name="Liang L."/>
            <person name="Zhang X."/>
            <person name="Wang T."/>
        </authorList>
    </citation>
    <scope>NUCLEOTIDE SEQUENCE [LARGE SCALE GENOMIC DNA]</scope>
    <source>
        <strain evidence="2 3">GL-C-18</strain>
    </source>
</reference>
<dbReference type="Gene3D" id="1.10.260.40">
    <property type="entry name" value="lambda repressor-like DNA-binding domains"/>
    <property type="match status" value="1"/>
</dbReference>
<organism evidence="2 3">
    <name type="scientific">Allosphingosinicella deserti</name>
    <dbReference type="NCBI Taxonomy" id="2116704"/>
    <lineage>
        <taxon>Bacteria</taxon>
        <taxon>Pseudomonadati</taxon>
        <taxon>Pseudomonadota</taxon>
        <taxon>Alphaproteobacteria</taxon>
        <taxon>Sphingomonadales</taxon>
        <taxon>Sphingomonadaceae</taxon>
        <taxon>Allosphingosinicella</taxon>
    </lineage>
</organism>
<comment type="caution">
    <text evidence="2">The sequence shown here is derived from an EMBL/GenBank/DDBJ whole genome shotgun (WGS) entry which is preliminary data.</text>
</comment>
<dbReference type="RefSeq" id="WP_106514362.1">
    <property type="nucleotide sequence ID" value="NZ_PXYI01000006.1"/>
</dbReference>
<dbReference type="GO" id="GO:0003677">
    <property type="term" value="F:DNA binding"/>
    <property type="evidence" value="ECO:0007669"/>
    <property type="project" value="InterPro"/>
</dbReference>
<dbReference type="Gene3D" id="3.30.450.180">
    <property type="match status" value="1"/>
</dbReference>
<dbReference type="OrthoDB" id="9785973at2"/>
<dbReference type="SUPFAM" id="SSF47413">
    <property type="entry name" value="lambda repressor-like DNA-binding domains"/>
    <property type="match status" value="1"/>
</dbReference>
<dbReference type="SMART" id="SM00530">
    <property type="entry name" value="HTH_XRE"/>
    <property type="match status" value="1"/>
</dbReference>
<keyword evidence="3" id="KW-1185">Reference proteome</keyword>
<dbReference type="Pfam" id="PF17765">
    <property type="entry name" value="MLTR_LBD"/>
    <property type="match status" value="1"/>
</dbReference>
<dbReference type="Pfam" id="PF01381">
    <property type="entry name" value="HTH_3"/>
    <property type="match status" value="1"/>
</dbReference>
<dbReference type="Proteomes" id="UP000241167">
    <property type="component" value="Unassembled WGS sequence"/>
</dbReference>
<dbReference type="InterPro" id="IPR001387">
    <property type="entry name" value="Cro/C1-type_HTH"/>
</dbReference>
<name>A0A2P7QK03_9SPHN</name>
<protein>
    <submittedName>
        <fullName evidence="2">Transcriptional regulator</fullName>
    </submittedName>
</protein>
<accession>A0A2P7QK03</accession>
<proteinExistence type="predicted"/>
<feature type="domain" description="HTH cro/C1-type" evidence="1">
    <location>
        <begin position="18"/>
        <end position="72"/>
    </location>
</feature>